<keyword evidence="3" id="KW-1185">Reference proteome</keyword>
<dbReference type="KEGG" id="rcf:Poly24_09500"/>
<evidence type="ECO:0000313" key="2">
    <source>
        <dbReference type="EMBL" id="QDV67257.1"/>
    </source>
</evidence>
<dbReference type="OrthoDB" id="9882988at2"/>
<accession>A0A518JNY4</accession>
<evidence type="ECO:0000313" key="3">
    <source>
        <dbReference type="Proteomes" id="UP000315082"/>
    </source>
</evidence>
<feature type="transmembrane region" description="Helical" evidence="1">
    <location>
        <begin position="240"/>
        <end position="265"/>
    </location>
</feature>
<reference evidence="2 3" key="1">
    <citation type="submission" date="2019-02" db="EMBL/GenBank/DDBJ databases">
        <title>Deep-cultivation of Planctomycetes and their phenomic and genomic characterization uncovers novel biology.</title>
        <authorList>
            <person name="Wiegand S."/>
            <person name="Jogler M."/>
            <person name="Boedeker C."/>
            <person name="Pinto D."/>
            <person name="Vollmers J."/>
            <person name="Rivas-Marin E."/>
            <person name="Kohn T."/>
            <person name="Peeters S.H."/>
            <person name="Heuer A."/>
            <person name="Rast P."/>
            <person name="Oberbeckmann S."/>
            <person name="Bunk B."/>
            <person name="Jeske O."/>
            <person name="Meyerdierks A."/>
            <person name="Storesund J.E."/>
            <person name="Kallscheuer N."/>
            <person name="Luecker S."/>
            <person name="Lage O.M."/>
            <person name="Pohl T."/>
            <person name="Merkel B.J."/>
            <person name="Hornburger P."/>
            <person name="Mueller R.-W."/>
            <person name="Bruemmer F."/>
            <person name="Labrenz M."/>
            <person name="Spormann A.M."/>
            <person name="Op den Camp H."/>
            <person name="Overmann J."/>
            <person name="Amann R."/>
            <person name="Jetten M.S.M."/>
            <person name="Mascher T."/>
            <person name="Medema M.H."/>
            <person name="Devos D.P."/>
            <person name="Kaster A.-K."/>
            <person name="Ovreas L."/>
            <person name="Rohde M."/>
            <person name="Galperin M.Y."/>
            <person name="Jogler C."/>
        </authorList>
    </citation>
    <scope>NUCLEOTIDE SEQUENCE [LARGE SCALE GENOMIC DNA]</scope>
    <source>
        <strain evidence="2 3">Poly24</strain>
    </source>
</reference>
<evidence type="ECO:0000256" key="1">
    <source>
        <dbReference type="SAM" id="Phobius"/>
    </source>
</evidence>
<keyword evidence="1" id="KW-0472">Membrane</keyword>
<feature type="transmembrane region" description="Helical" evidence="1">
    <location>
        <begin position="96"/>
        <end position="116"/>
    </location>
</feature>
<dbReference type="EMBL" id="CP036348">
    <property type="protein sequence ID" value="QDV67257.1"/>
    <property type="molecule type" value="Genomic_DNA"/>
</dbReference>
<name>A0A518JNY4_9BACT</name>
<keyword evidence="1" id="KW-0812">Transmembrane</keyword>
<feature type="transmembrane region" description="Helical" evidence="1">
    <location>
        <begin position="71"/>
        <end position="90"/>
    </location>
</feature>
<sequence>MSVESKPSVRRFQSIFSDAILGASLLWTGLPETVVGKIYIASVPLNVFLFYLAIASFAFEHMIGGRSLRRPSLLLLTAALAMFLMATMGFLQGAEFRWWAIDFSMFLGLPYGFLWVGQRGIAEAARLLQQWALIFSVLLLANLAGLAVGLIPPANEGSRLFTYAVFNCTNFIAVILPCLFVAAWQRKLPGAHYREMCLAYIGAACIFLAGVFAATRSILLLSTVSVSLGYWVSTKSRMSWVAWITPTAVIGGYALLGLGASTFLVDRLRQTNLSDEDRFVEVELMFEDMAGPADYILGRGFGSRFHSSVVVDGDDRALTPHVGVLSTLYKGGAVVFTVVVVLPFVLASFQLLQFQGTRIELGFAASVVLYIVLSSMSGGWNNGLLFVYGVSIAASSGSRRKRVTTLVTARPVGVRGLRGPLLPHGQRRGRASELILAKAIEYESLPYHQQS</sequence>
<protein>
    <recommendedName>
        <fullName evidence="4">O-Antigen ligase</fullName>
    </recommendedName>
</protein>
<feature type="transmembrane region" description="Helical" evidence="1">
    <location>
        <begin position="333"/>
        <end position="355"/>
    </location>
</feature>
<gene>
    <name evidence="2" type="ORF">Poly24_09500</name>
</gene>
<dbReference type="RefSeq" id="WP_145091116.1">
    <property type="nucleotide sequence ID" value="NZ_CP036348.1"/>
</dbReference>
<dbReference type="AlphaFoldDB" id="A0A518JNY4"/>
<dbReference type="Proteomes" id="UP000315082">
    <property type="component" value="Chromosome"/>
</dbReference>
<organism evidence="2 3">
    <name type="scientific">Rosistilla carotiformis</name>
    <dbReference type="NCBI Taxonomy" id="2528017"/>
    <lineage>
        <taxon>Bacteria</taxon>
        <taxon>Pseudomonadati</taxon>
        <taxon>Planctomycetota</taxon>
        <taxon>Planctomycetia</taxon>
        <taxon>Pirellulales</taxon>
        <taxon>Pirellulaceae</taxon>
        <taxon>Rosistilla</taxon>
    </lineage>
</organism>
<keyword evidence="1" id="KW-1133">Transmembrane helix</keyword>
<feature type="transmembrane region" description="Helical" evidence="1">
    <location>
        <begin position="128"/>
        <end position="151"/>
    </location>
</feature>
<feature type="transmembrane region" description="Helical" evidence="1">
    <location>
        <begin position="196"/>
        <end position="220"/>
    </location>
</feature>
<evidence type="ECO:0008006" key="4">
    <source>
        <dbReference type="Google" id="ProtNLM"/>
    </source>
</evidence>
<feature type="transmembrane region" description="Helical" evidence="1">
    <location>
        <begin position="36"/>
        <end position="59"/>
    </location>
</feature>
<feature type="transmembrane region" description="Helical" evidence="1">
    <location>
        <begin position="367"/>
        <end position="394"/>
    </location>
</feature>
<feature type="transmembrane region" description="Helical" evidence="1">
    <location>
        <begin position="163"/>
        <end position="184"/>
    </location>
</feature>
<proteinExistence type="predicted"/>